<evidence type="ECO:0000259" key="1">
    <source>
        <dbReference type="PROSITE" id="PS51352"/>
    </source>
</evidence>
<dbReference type="SUPFAM" id="SSF52833">
    <property type="entry name" value="Thioredoxin-like"/>
    <property type="match status" value="1"/>
</dbReference>
<reference evidence="2" key="1">
    <citation type="submission" date="2019-08" db="EMBL/GenBank/DDBJ databases">
        <authorList>
            <person name="Kucharzyk K."/>
            <person name="Murdoch R.W."/>
            <person name="Higgins S."/>
            <person name="Loffler F."/>
        </authorList>
    </citation>
    <scope>NUCLEOTIDE SEQUENCE</scope>
</reference>
<gene>
    <name evidence="2" type="primary">resA_106</name>
    <name evidence="2" type="ORF">SDC9_133799</name>
</gene>
<accession>A0A645DCG7</accession>
<name>A0A645DCG7_9ZZZZ</name>
<dbReference type="InterPro" id="IPR047262">
    <property type="entry name" value="PRX-like1"/>
</dbReference>
<organism evidence="2">
    <name type="scientific">bioreactor metagenome</name>
    <dbReference type="NCBI Taxonomy" id="1076179"/>
    <lineage>
        <taxon>unclassified sequences</taxon>
        <taxon>metagenomes</taxon>
        <taxon>ecological metagenomes</taxon>
    </lineage>
</organism>
<dbReference type="PROSITE" id="PS51352">
    <property type="entry name" value="THIOREDOXIN_2"/>
    <property type="match status" value="1"/>
</dbReference>
<protein>
    <submittedName>
        <fullName evidence="2">Thiol-disulfide oxidoreductase ResA</fullName>
    </submittedName>
</protein>
<sequence length="207" mass="21599">MPSLCRRSLIASAALIALATGIAAHASVTVGQPAPDFALKDTSGKTVKLSDFKGKHVVLEWTNPGCPFVRKHYESGNMPDTQKAALAQGAIWLAVNSTEVASGDYQPPAKLAAWIADHKGTPTATLMDEDGTTGQAYGARTTPHMYIIDPQGTLIYAGGIDSIPSARKEDIAKATNYVKAALADIAAGKPVAAANTKPYGCSVKYKG</sequence>
<dbReference type="EMBL" id="VSSQ01034687">
    <property type="protein sequence ID" value="MPM86708.1"/>
    <property type="molecule type" value="Genomic_DNA"/>
</dbReference>
<dbReference type="InterPro" id="IPR013766">
    <property type="entry name" value="Thioredoxin_domain"/>
</dbReference>
<dbReference type="GO" id="GO:0016209">
    <property type="term" value="F:antioxidant activity"/>
    <property type="evidence" value="ECO:0007669"/>
    <property type="project" value="InterPro"/>
</dbReference>
<comment type="caution">
    <text evidence="2">The sequence shown here is derived from an EMBL/GenBank/DDBJ whole genome shotgun (WGS) entry which is preliminary data.</text>
</comment>
<evidence type="ECO:0000313" key="2">
    <source>
        <dbReference type="EMBL" id="MPM86708.1"/>
    </source>
</evidence>
<dbReference type="PANTHER" id="PTHR43640">
    <property type="entry name" value="OS07G0260300 PROTEIN"/>
    <property type="match status" value="1"/>
</dbReference>
<dbReference type="InterPro" id="IPR036249">
    <property type="entry name" value="Thioredoxin-like_sf"/>
</dbReference>
<dbReference type="AlphaFoldDB" id="A0A645DCG7"/>
<dbReference type="Pfam" id="PF00578">
    <property type="entry name" value="AhpC-TSA"/>
    <property type="match status" value="1"/>
</dbReference>
<dbReference type="GO" id="GO:0016491">
    <property type="term" value="F:oxidoreductase activity"/>
    <property type="evidence" value="ECO:0007669"/>
    <property type="project" value="InterPro"/>
</dbReference>
<dbReference type="PANTHER" id="PTHR43640:SF1">
    <property type="entry name" value="THIOREDOXIN-DEPENDENT PEROXIREDOXIN"/>
    <property type="match status" value="1"/>
</dbReference>
<dbReference type="Gene3D" id="3.40.30.10">
    <property type="entry name" value="Glutaredoxin"/>
    <property type="match status" value="1"/>
</dbReference>
<feature type="domain" description="Thioredoxin" evidence="1">
    <location>
        <begin position="28"/>
        <end position="183"/>
    </location>
</feature>
<proteinExistence type="predicted"/>
<dbReference type="InterPro" id="IPR000866">
    <property type="entry name" value="AhpC/TSA"/>
</dbReference>
<dbReference type="CDD" id="cd02969">
    <property type="entry name" value="PRX_like1"/>
    <property type="match status" value="1"/>
</dbReference>